<sequence length="49" mass="5437">MQELPTDKNTGQLVSSACFCCHGLLIIFLPFFVMPCSQYSQSSIIHITS</sequence>
<keyword evidence="1" id="KW-1133">Transmembrane helix</keyword>
<evidence type="ECO:0000256" key="1">
    <source>
        <dbReference type="SAM" id="Phobius"/>
    </source>
</evidence>
<keyword evidence="1" id="KW-0472">Membrane</keyword>
<name>A0A2P2N5S2_RHIMU</name>
<keyword evidence="1" id="KW-0812">Transmembrane</keyword>
<feature type="transmembrane region" description="Helical" evidence="1">
    <location>
        <begin position="12"/>
        <end position="33"/>
    </location>
</feature>
<protein>
    <submittedName>
        <fullName evidence="2">Uncharacterized protein</fullName>
    </submittedName>
</protein>
<proteinExistence type="predicted"/>
<dbReference type="AlphaFoldDB" id="A0A2P2N5S2"/>
<dbReference type="EMBL" id="GGEC01057311">
    <property type="protein sequence ID" value="MBX37795.1"/>
    <property type="molecule type" value="Transcribed_RNA"/>
</dbReference>
<reference evidence="2" key="1">
    <citation type="submission" date="2018-02" db="EMBL/GenBank/DDBJ databases">
        <title>Rhizophora mucronata_Transcriptome.</title>
        <authorList>
            <person name="Meera S.P."/>
            <person name="Sreeshan A."/>
            <person name="Augustine A."/>
        </authorList>
    </citation>
    <scope>NUCLEOTIDE SEQUENCE</scope>
    <source>
        <tissue evidence="2">Leaf</tissue>
    </source>
</reference>
<organism evidence="2">
    <name type="scientific">Rhizophora mucronata</name>
    <name type="common">Asiatic mangrove</name>
    <dbReference type="NCBI Taxonomy" id="61149"/>
    <lineage>
        <taxon>Eukaryota</taxon>
        <taxon>Viridiplantae</taxon>
        <taxon>Streptophyta</taxon>
        <taxon>Embryophyta</taxon>
        <taxon>Tracheophyta</taxon>
        <taxon>Spermatophyta</taxon>
        <taxon>Magnoliopsida</taxon>
        <taxon>eudicotyledons</taxon>
        <taxon>Gunneridae</taxon>
        <taxon>Pentapetalae</taxon>
        <taxon>rosids</taxon>
        <taxon>fabids</taxon>
        <taxon>Malpighiales</taxon>
        <taxon>Rhizophoraceae</taxon>
        <taxon>Rhizophora</taxon>
    </lineage>
</organism>
<evidence type="ECO:0000313" key="2">
    <source>
        <dbReference type="EMBL" id="MBX37795.1"/>
    </source>
</evidence>
<accession>A0A2P2N5S2</accession>